<sequence>MPEGSPTVSALPGDISRNATPNQAPEEVKRVKNMTSKEVWERAQEIYASWYRSSTVERVLKEANMTPDELPDDVTEELKTTVQFEGIVRTWEFDPQNKQVVIYAVSARNEEHEKELSAFQGRQVGGWIFNVVWEPYVPSSVKRALKEANMTPEELPDEVKEEMENIGVQIGDIRKWELDPQNNRVTAHTYFSGDAKHEKEVQAAQGRQVAGWTFNVVQERYVPVAVRQALKEANMTPEELSDEVKEEMKNIVQSAEIGSIRTWELDPQNKQATVYVYSIPKENDVDAIQGKQVDGWTFTVIHDVNYEKEHEKDLEQLAAELMQLQKDHPELQISSFATSATEIDMWVFNRTPENEALNGTVMHNRTVLIYWSPVDYALRMAREEAGW</sequence>
<name>I7LL10_METBM</name>
<dbReference type="PATRIC" id="fig|1201294.9.peg.47"/>
<protein>
    <submittedName>
        <fullName evidence="3">Uncharacterized protein</fullName>
    </submittedName>
</protein>
<evidence type="ECO:0000313" key="4">
    <source>
        <dbReference type="Proteomes" id="UP000009007"/>
    </source>
</evidence>
<organism evidence="3 4">
    <name type="scientific">Methanoculleus bourgensis (strain ATCC 43281 / DSM 3045 / OCM 15 / MS2)</name>
    <name type="common">Methanogenium bourgense</name>
    <dbReference type="NCBI Taxonomy" id="1201294"/>
    <lineage>
        <taxon>Archaea</taxon>
        <taxon>Methanobacteriati</taxon>
        <taxon>Methanobacteriota</taxon>
        <taxon>Stenosarchaea group</taxon>
        <taxon>Methanomicrobia</taxon>
        <taxon>Methanomicrobiales</taxon>
        <taxon>Methanomicrobiaceae</taxon>
        <taxon>Methanoculleus</taxon>
    </lineage>
</organism>
<keyword evidence="4" id="KW-1185">Reference proteome</keyword>
<feature type="coiled-coil region" evidence="1">
    <location>
        <begin position="307"/>
        <end position="334"/>
    </location>
</feature>
<dbReference type="Proteomes" id="UP000009007">
    <property type="component" value="Chromosome I"/>
</dbReference>
<dbReference type="EMBL" id="HE964772">
    <property type="protein sequence ID" value="CCJ34964.1"/>
    <property type="molecule type" value="Genomic_DNA"/>
</dbReference>
<keyword evidence="1" id="KW-0175">Coiled coil</keyword>
<proteinExistence type="predicted"/>
<accession>I7LL10</accession>
<dbReference type="KEGG" id="mbg:BN140_0041"/>
<gene>
    <name evidence="3" type="ordered locus">BN140_0041</name>
</gene>
<dbReference type="HOGENOM" id="CLU_643428_0_0_2"/>
<evidence type="ECO:0000313" key="3">
    <source>
        <dbReference type="EMBL" id="CCJ34964.1"/>
    </source>
</evidence>
<evidence type="ECO:0000256" key="1">
    <source>
        <dbReference type="SAM" id="Coils"/>
    </source>
</evidence>
<evidence type="ECO:0000256" key="2">
    <source>
        <dbReference type="SAM" id="MobiDB-lite"/>
    </source>
</evidence>
<feature type="region of interest" description="Disordered" evidence="2">
    <location>
        <begin position="1"/>
        <end position="31"/>
    </location>
</feature>
<dbReference type="AlphaFoldDB" id="I7LL10"/>
<reference evidence="4" key="1">
    <citation type="journal article" date="2012" name="J. Bacteriol.">
        <title>Complete genome sequence of the hydrogenotrophic, methanogenic archaeon Methanoculleus bourgensis strain MS2T, isolated from a sewage sludge digester.</title>
        <authorList>
            <person name="Maus I."/>
            <person name="Wibberg D."/>
            <person name="Stantscheff R."/>
            <person name="Eikmeyer F.G."/>
            <person name="Seffner A."/>
            <person name="Boelter J."/>
            <person name="Szczepanowski R."/>
            <person name="Blom J."/>
            <person name="Jaenicke S."/>
            <person name="Konig H."/>
            <person name="Puhler A."/>
            <person name="Schluter A."/>
        </authorList>
    </citation>
    <scope>NUCLEOTIDE SEQUENCE [LARGE SCALE GENOMIC DNA]</scope>
    <source>
        <strain evidence="4">ATCC 43281 / DSM 3045 / OCM 15 / MS2</strain>
    </source>
</reference>